<dbReference type="AlphaFoldDB" id="A0A235FCY7"/>
<dbReference type="SUPFAM" id="SSF52499">
    <property type="entry name" value="Isochorismatase-like hydrolases"/>
    <property type="match status" value="1"/>
</dbReference>
<dbReference type="InterPro" id="IPR036380">
    <property type="entry name" value="Isochorismatase-like_sf"/>
</dbReference>
<organism evidence="4 5">
    <name type="scientific">Fictibacillus aquaticus</name>
    <dbReference type="NCBI Taxonomy" id="2021314"/>
    <lineage>
        <taxon>Bacteria</taxon>
        <taxon>Bacillati</taxon>
        <taxon>Bacillota</taxon>
        <taxon>Bacilli</taxon>
        <taxon>Bacillales</taxon>
        <taxon>Fictibacillaceae</taxon>
        <taxon>Fictibacillus</taxon>
    </lineage>
</organism>
<dbReference type="InterPro" id="IPR050272">
    <property type="entry name" value="Isochorismatase-like_hydrls"/>
</dbReference>
<dbReference type="CDD" id="cd01014">
    <property type="entry name" value="nicotinamidase_related"/>
    <property type="match status" value="1"/>
</dbReference>
<keyword evidence="5" id="KW-1185">Reference proteome</keyword>
<reference evidence="4 5" key="1">
    <citation type="submission" date="2017-07" db="EMBL/GenBank/DDBJ databases">
        <title>Fictibacillus sp. nov. GDSW-R2A3 Genome sequencing and assembly.</title>
        <authorList>
            <person name="Mayilraj S."/>
        </authorList>
    </citation>
    <scope>NUCLEOTIDE SEQUENCE [LARGE SCALE GENOMIC DNA]</scope>
    <source>
        <strain evidence="4 5">GDSW-R2A3</strain>
    </source>
</reference>
<dbReference type="OrthoDB" id="257098at2"/>
<proteinExistence type="inferred from homology"/>
<dbReference type="Proteomes" id="UP000215059">
    <property type="component" value="Unassembled WGS sequence"/>
</dbReference>
<evidence type="ECO:0000256" key="2">
    <source>
        <dbReference type="ARBA" id="ARBA00022801"/>
    </source>
</evidence>
<accession>A0A235FCY7</accession>
<protein>
    <recommendedName>
        <fullName evidence="3">Isochorismatase-like domain-containing protein</fullName>
    </recommendedName>
</protein>
<dbReference type="InterPro" id="IPR000868">
    <property type="entry name" value="Isochorismatase-like_dom"/>
</dbReference>
<feature type="domain" description="Isochorismatase-like" evidence="3">
    <location>
        <begin position="4"/>
        <end position="176"/>
    </location>
</feature>
<name>A0A235FCY7_9BACL</name>
<evidence type="ECO:0000256" key="1">
    <source>
        <dbReference type="ARBA" id="ARBA00006336"/>
    </source>
</evidence>
<dbReference type="RefSeq" id="WP_094251211.1">
    <property type="nucleotide sequence ID" value="NZ_JBHLXL010000001.1"/>
</dbReference>
<sequence>MKKALLIIDVQQGFEDASWGARNNLNAEDNMLKLLKEYRSNGLEIIHIQHASTSPDGSFYPEKQGYSLKKGFEPLENEAHFVKTVNSAFIGTALHEHLQHHQITHLTVIGLTTCHCVSTSVRMAANLGYKVDLVHDATAAFAMVSHTGRSYTAEEVHETALLHLNKEFASIVSTEDVICGLSPQTSL</sequence>
<keyword evidence="2" id="KW-0378">Hydrolase</keyword>
<evidence type="ECO:0000313" key="4">
    <source>
        <dbReference type="EMBL" id="OYD59250.1"/>
    </source>
</evidence>
<evidence type="ECO:0000313" key="5">
    <source>
        <dbReference type="Proteomes" id="UP000215059"/>
    </source>
</evidence>
<comment type="similarity">
    <text evidence="1">Belongs to the isochorismatase family.</text>
</comment>
<dbReference type="GO" id="GO:0016787">
    <property type="term" value="F:hydrolase activity"/>
    <property type="evidence" value="ECO:0007669"/>
    <property type="project" value="UniProtKB-KW"/>
</dbReference>
<dbReference type="EMBL" id="NOII01000001">
    <property type="protein sequence ID" value="OYD59250.1"/>
    <property type="molecule type" value="Genomic_DNA"/>
</dbReference>
<dbReference type="PANTHER" id="PTHR43540">
    <property type="entry name" value="PEROXYUREIDOACRYLATE/UREIDOACRYLATE AMIDOHYDROLASE-RELATED"/>
    <property type="match status" value="1"/>
</dbReference>
<comment type="caution">
    <text evidence="4">The sequence shown here is derived from an EMBL/GenBank/DDBJ whole genome shotgun (WGS) entry which is preliminary data.</text>
</comment>
<dbReference type="Gene3D" id="3.40.50.850">
    <property type="entry name" value="Isochorismatase-like"/>
    <property type="match status" value="1"/>
</dbReference>
<dbReference type="Pfam" id="PF00857">
    <property type="entry name" value="Isochorismatase"/>
    <property type="match status" value="1"/>
</dbReference>
<dbReference type="PANTHER" id="PTHR43540:SF1">
    <property type="entry name" value="ISOCHORISMATASE HYDROLASE"/>
    <property type="match status" value="1"/>
</dbReference>
<evidence type="ECO:0000259" key="3">
    <source>
        <dbReference type="Pfam" id="PF00857"/>
    </source>
</evidence>
<gene>
    <name evidence="4" type="ORF">CGZ90_04955</name>
</gene>